<gene>
    <name evidence="2" type="ORF">LWI29_027641</name>
</gene>
<dbReference type="InterPro" id="IPR058352">
    <property type="entry name" value="DUF8039"/>
</dbReference>
<evidence type="ECO:0000313" key="3">
    <source>
        <dbReference type="Proteomes" id="UP001168877"/>
    </source>
</evidence>
<feature type="domain" description="DUF8039" evidence="1">
    <location>
        <begin position="3"/>
        <end position="78"/>
    </location>
</feature>
<organism evidence="2 3">
    <name type="scientific">Acer saccharum</name>
    <name type="common">Sugar maple</name>
    <dbReference type="NCBI Taxonomy" id="4024"/>
    <lineage>
        <taxon>Eukaryota</taxon>
        <taxon>Viridiplantae</taxon>
        <taxon>Streptophyta</taxon>
        <taxon>Embryophyta</taxon>
        <taxon>Tracheophyta</taxon>
        <taxon>Spermatophyta</taxon>
        <taxon>Magnoliopsida</taxon>
        <taxon>eudicotyledons</taxon>
        <taxon>Gunneridae</taxon>
        <taxon>Pentapetalae</taxon>
        <taxon>rosids</taxon>
        <taxon>malvids</taxon>
        <taxon>Sapindales</taxon>
        <taxon>Sapindaceae</taxon>
        <taxon>Hippocastanoideae</taxon>
        <taxon>Acereae</taxon>
        <taxon>Acer</taxon>
    </lineage>
</organism>
<dbReference type="AlphaFoldDB" id="A0AA39RYZ3"/>
<dbReference type="Proteomes" id="UP001168877">
    <property type="component" value="Unassembled WGS sequence"/>
</dbReference>
<protein>
    <recommendedName>
        <fullName evidence="1">DUF8039 domain-containing protein</fullName>
    </recommendedName>
</protein>
<comment type="caution">
    <text evidence="2">The sequence shown here is derived from an EMBL/GenBank/DDBJ whole genome shotgun (WGS) entry which is preliminary data.</text>
</comment>
<reference evidence="2" key="1">
    <citation type="journal article" date="2022" name="Plant J.">
        <title>Strategies of tolerance reflected in two North American maple genomes.</title>
        <authorList>
            <person name="McEvoy S.L."/>
            <person name="Sezen U.U."/>
            <person name="Trouern-Trend A."/>
            <person name="McMahon S.M."/>
            <person name="Schaberg P.G."/>
            <person name="Yang J."/>
            <person name="Wegrzyn J.L."/>
            <person name="Swenson N.G."/>
        </authorList>
    </citation>
    <scope>NUCLEOTIDE SEQUENCE</scope>
    <source>
        <strain evidence="2">NS2018</strain>
    </source>
</reference>
<evidence type="ECO:0000313" key="2">
    <source>
        <dbReference type="EMBL" id="KAK0579540.1"/>
    </source>
</evidence>
<name>A0AA39RYZ3_ACESA</name>
<dbReference type="PANTHER" id="PTHR33018">
    <property type="entry name" value="OS10G0338966 PROTEIN-RELATED"/>
    <property type="match status" value="1"/>
</dbReference>
<proteinExistence type="predicted"/>
<dbReference type="EMBL" id="JAUESC010000385">
    <property type="protein sequence ID" value="KAK0579540.1"/>
    <property type="molecule type" value="Genomic_DNA"/>
</dbReference>
<keyword evidence="3" id="KW-1185">Reference proteome</keyword>
<dbReference type="PANTHER" id="PTHR33018:SF34">
    <property type="entry name" value="OS02G0472350 PROTEIN"/>
    <property type="match status" value="1"/>
</dbReference>
<dbReference type="Pfam" id="PF26133">
    <property type="entry name" value="DUF8039"/>
    <property type="match status" value="1"/>
</dbReference>
<reference evidence="2" key="2">
    <citation type="submission" date="2023-06" db="EMBL/GenBank/DDBJ databases">
        <authorList>
            <person name="Swenson N.G."/>
            <person name="Wegrzyn J.L."/>
            <person name="Mcevoy S.L."/>
        </authorList>
    </citation>
    <scope>NUCLEOTIDE SEQUENCE</scope>
    <source>
        <strain evidence="2">NS2018</strain>
        <tissue evidence="2">Leaf</tissue>
    </source>
</reference>
<sequence length="213" mass="24171">MLAMGASNNVVAHGTIMASDDPFDTIHGIPISYENVRVSIDVAIKPLAPLPFSVRDELLTVGEAVGSYVVWPKNLIILSQNEDLNKKHQSKGKKIEEVIGKMEVFYLEKFHSSKKWLEKYTAKLMVSNDTIDIHKESNIIGEDGIVNLMKSDIHEFCAMEEISTNCIVIYIRYLYGILKQNKLLDKFAFVDPNHIAYFVGSKEERARLLNKRL</sequence>
<accession>A0AA39RYZ3</accession>
<evidence type="ECO:0000259" key="1">
    <source>
        <dbReference type="Pfam" id="PF26133"/>
    </source>
</evidence>